<evidence type="ECO:0000256" key="8">
    <source>
        <dbReference type="ARBA" id="ARBA00048810"/>
    </source>
</evidence>
<dbReference type="Gene3D" id="3.20.20.70">
    <property type="entry name" value="Aldolase class I"/>
    <property type="match status" value="1"/>
</dbReference>
<dbReference type="InterPro" id="IPR001585">
    <property type="entry name" value="TAL/FSA"/>
</dbReference>
<dbReference type="GO" id="GO:0004801">
    <property type="term" value="F:transaldolase activity"/>
    <property type="evidence" value="ECO:0007669"/>
    <property type="project" value="UniProtKB-UniRule"/>
</dbReference>
<accession>A0A831PHD5</accession>
<dbReference type="AlphaFoldDB" id="A0A831PHD5"/>
<keyword evidence="5 9" id="KW-0808">Transferase</keyword>
<dbReference type="Pfam" id="PF00923">
    <property type="entry name" value="TAL_FSA"/>
    <property type="match status" value="1"/>
</dbReference>
<keyword evidence="6 9" id="KW-0570">Pentose shunt</keyword>
<keyword evidence="4 9" id="KW-0963">Cytoplasm</keyword>
<comment type="subcellular location">
    <subcellularLocation>
        <location evidence="1 9">Cytoplasm</location>
    </subcellularLocation>
</comment>
<comment type="function">
    <text evidence="9">Transaldolase is important for the balance of metabolites in the pentose-phosphate pathway.</text>
</comment>
<dbReference type="HAMAP" id="MF_00494">
    <property type="entry name" value="Transaldolase_3b"/>
    <property type="match status" value="1"/>
</dbReference>
<dbReference type="EMBL" id="DSDO01000246">
    <property type="protein sequence ID" value="HDR46758.1"/>
    <property type="molecule type" value="Genomic_DNA"/>
</dbReference>
<dbReference type="InterPro" id="IPR013785">
    <property type="entry name" value="Aldolase_TIM"/>
</dbReference>
<dbReference type="Proteomes" id="UP000886162">
    <property type="component" value="Unassembled WGS sequence"/>
</dbReference>
<evidence type="ECO:0000313" key="10">
    <source>
        <dbReference type="EMBL" id="HDR46758.1"/>
    </source>
</evidence>
<gene>
    <name evidence="10" type="primary">fsa</name>
    <name evidence="9" type="synonym">tal</name>
    <name evidence="10" type="ORF">ENN94_03555</name>
</gene>
<dbReference type="InterPro" id="IPR033919">
    <property type="entry name" value="TSA/FSA_arc/bac"/>
</dbReference>
<protein>
    <recommendedName>
        <fullName evidence="9">Probable transaldolase</fullName>
        <ecNumber evidence="9">2.2.1.2</ecNumber>
    </recommendedName>
</protein>
<evidence type="ECO:0000256" key="4">
    <source>
        <dbReference type="ARBA" id="ARBA00022490"/>
    </source>
</evidence>
<comment type="similarity">
    <text evidence="3 9">Belongs to the transaldolase family. Type 3B subfamily.</text>
</comment>
<dbReference type="GO" id="GO:0016832">
    <property type="term" value="F:aldehyde-lyase activity"/>
    <property type="evidence" value="ECO:0007669"/>
    <property type="project" value="InterPro"/>
</dbReference>
<proteinExistence type="inferred from homology"/>
<keyword evidence="7 9" id="KW-0704">Schiff base</keyword>
<dbReference type="SUPFAM" id="SSF51569">
    <property type="entry name" value="Aldolase"/>
    <property type="match status" value="1"/>
</dbReference>
<name>A0A831PHD5_9BACT</name>
<dbReference type="UniPathway" id="UPA00115">
    <property type="reaction ID" value="UER00414"/>
</dbReference>
<dbReference type="EC" id="2.2.1.2" evidence="9"/>
<evidence type="ECO:0000256" key="5">
    <source>
        <dbReference type="ARBA" id="ARBA00022679"/>
    </source>
</evidence>
<dbReference type="GO" id="GO:0005737">
    <property type="term" value="C:cytoplasm"/>
    <property type="evidence" value="ECO:0007669"/>
    <property type="project" value="UniProtKB-SubCell"/>
</dbReference>
<dbReference type="PROSITE" id="PS01054">
    <property type="entry name" value="TRANSALDOLASE_1"/>
    <property type="match status" value="1"/>
</dbReference>
<evidence type="ECO:0000256" key="6">
    <source>
        <dbReference type="ARBA" id="ARBA00023126"/>
    </source>
</evidence>
<evidence type="ECO:0000256" key="3">
    <source>
        <dbReference type="ARBA" id="ARBA00005740"/>
    </source>
</evidence>
<dbReference type="CDD" id="cd00956">
    <property type="entry name" value="Transaldolase_FSA"/>
    <property type="match status" value="1"/>
</dbReference>
<dbReference type="PANTHER" id="PTHR10683">
    <property type="entry name" value="TRANSALDOLASE"/>
    <property type="match status" value="1"/>
</dbReference>
<comment type="pathway">
    <text evidence="2 9">Carbohydrate degradation; pentose phosphate pathway; D-glyceraldehyde 3-phosphate and beta-D-fructose 6-phosphate from D-ribose 5-phosphate and D-xylulose 5-phosphate (non-oxidative stage): step 2/3.</text>
</comment>
<sequence>MKFFIDTANIDEIKKGVAMGMVDGVTTNPSLIVRENKPFEEILKEICQVVDGPVSAEVISLEADGMVKEAKVLAALSDKIVIKIPMIVEGLKAVKQLTALGIHTNVTLVFSSAQALLAAKAGATYVSPFVGRLDDIGQHGMELINEIMTVYRNYEYESEVIVASIRNPLHVMDAAMIGADIATIPLKVIEQLAKHPLTTRGVEQFLADWEKRKK</sequence>
<comment type="caution">
    <text evidence="10">The sequence shown here is derived from an EMBL/GenBank/DDBJ whole genome shotgun (WGS) entry which is preliminary data.</text>
</comment>
<dbReference type="InterPro" id="IPR018225">
    <property type="entry name" value="Transaldolase_AS"/>
</dbReference>
<evidence type="ECO:0000256" key="7">
    <source>
        <dbReference type="ARBA" id="ARBA00023270"/>
    </source>
</evidence>
<dbReference type="PANTHER" id="PTHR10683:SF40">
    <property type="entry name" value="FRUCTOSE-6-PHOSPHATE ALDOLASE 1-RELATED"/>
    <property type="match status" value="1"/>
</dbReference>
<comment type="catalytic activity">
    <reaction evidence="8 9">
        <text>D-sedoheptulose 7-phosphate + D-glyceraldehyde 3-phosphate = D-erythrose 4-phosphate + beta-D-fructose 6-phosphate</text>
        <dbReference type="Rhea" id="RHEA:17053"/>
        <dbReference type="ChEBI" id="CHEBI:16897"/>
        <dbReference type="ChEBI" id="CHEBI:57483"/>
        <dbReference type="ChEBI" id="CHEBI:57634"/>
        <dbReference type="ChEBI" id="CHEBI:59776"/>
        <dbReference type="EC" id="2.2.1.2"/>
    </reaction>
</comment>
<dbReference type="GO" id="GO:0042182">
    <property type="term" value="P:ketone catabolic process"/>
    <property type="evidence" value="ECO:0007669"/>
    <property type="project" value="UniProtKB-ARBA"/>
</dbReference>
<dbReference type="FunFam" id="3.20.20.70:FF:000018">
    <property type="entry name" value="Probable transaldolase"/>
    <property type="match status" value="1"/>
</dbReference>
<evidence type="ECO:0000256" key="1">
    <source>
        <dbReference type="ARBA" id="ARBA00004496"/>
    </source>
</evidence>
<feature type="active site" description="Schiff-base intermediate with substrate" evidence="9">
    <location>
        <position position="83"/>
    </location>
</feature>
<dbReference type="GO" id="GO:0005975">
    <property type="term" value="P:carbohydrate metabolic process"/>
    <property type="evidence" value="ECO:0007669"/>
    <property type="project" value="InterPro"/>
</dbReference>
<dbReference type="InterPro" id="IPR022999">
    <property type="entry name" value="Transaldolase_3B"/>
</dbReference>
<dbReference type="InterPro" id="IPR004731">
    <property type="entry name" value="Transaldolase_3B/F6P_aldolase"/>
</dbReference>
<dbReference type="NCBIfam" id="TIGR00875">
    <property type="entry name" value="fsa_talC_mipB"/>
    <property type="match status" value="1"/>
</dbReference>
<evidence type="ECO:0000256" key="2">
    <source>
        <dbReference type="ARBA" id="ARBA00004857"/>
    </source>
</evidence>
<dbReference type="GO" id="GO:0006098">
    <property type="term" value="P:pentose-phosphate shunt"/>
    <property type="evidence" value="ECO:0007669"/>
    <property type="project" value="UniProtKB-UniRule"/>
</dbReference>
<organism evidence="10">
    <name type="scientific">Geoalkalibacter subterraneus</name>
    <dbReference type="NCBI Taxonomy" id="483547"/>
    <lineage>
        <taxon>Bacteria</taxon>
        <taxon>Pseudomonadati</taxon>
        <taxon>Thermodesulfobacteriota</taxon>
        <taxon>Desulfuromonadia</taxon>
        <taxon>Desulfuromonadales</taxon>
        <taxon>Geoalkalibacteraceae</taxon>
        <taxon>Geoalkalibacter</taxon>
    </lineage>
</organism>
<evidence type="ECO:0000256" key="9">
    <source>
        <dbReference type="HAMAP-Rule" id="MF_00494"/>
    </source>
</evidence>
<reference evidence="10" key="1">
    <citation type="journal article" date="2020" name="mSystems">
        <title>Genome- and Community-Level Interaction Insights into Carbon Utilization and Element Cycling Functions of Hydrothermarchaeota in Hydrothermal Sediment.</title>
        <authorList>
            <person name="Zhou Z."/>
            <person name="Liu Y."/>
            <person name="Xu W."/>
            <person name="Pan J."/>
            <person name="Luo Z.H."/>
            <person name="Li M."/>
        </authorList>
    </citation>
    <scope>NUCLEOTIDE SEQUENCE [LARGE SCALE GENOMIC DNA]</scope>
    <source>
        <strain evidence="10">SpSt-1220</strain>
    </source>
</reference>